<name>A0ABZ2L5C5_9BACT</name>
<protein>
    <submittedName>
        <fullName evidence="1">Uncharacterized protein</fullName>
    </submittedName>
</protein>
<dbReference type="EMBL" id="CP089983">
    <property type="protein sequence ID" value="WXB06144.1"/>
    <property type="molecule type" value="Genomic_DNA"/>
</dbReference>
<dbReference type="RefSeq" id="WP_394835795.1">
    <property type="nucleotide sequence ID" value="NZ_CP089983.1"/>
</dbReference>
<proteinExistence type="predicted"/>
<accession>A0ABZ2L5C5</accession>
<evidence type="ECO:0000313" key="1">
    <source>
        <dbReference type="EMBL" id="WXB06144.1"/>
    </source>
</evidence>
<evidence type="ECO:0000313" key="2">
    <source>
        <dbReference type="Proteomes" id="UP001374803"/>
    </source>
</evidence>
<dbReference type="InterPro" id="IPR011044">
    <property type="entry name" value="Quino_amine_DH_bsu"/>
</dbReference>
<organism evidence="1 2">
    <name type="scientific">Pendulispora rubella</name>
    <dbReference type="NCBI Taxonomy" id="2741070"/>
    <lineage>
        <taxon>Bacteria</taxon>
        <taxon>Pseudomonadati</taxon>
        <taxon>Myxococcota</taxon>
        <taxon>Myxococcia</taxon>
        <taxon>Myxococcales</taxon>
        <taxon>Sorangiineae</taxon>
        <taxon>Pendulisporaceae</taxon>
        <taxon>Pendulispora</taxon>
    </lineage>
</organism>
<dbReference type="Proteomes" id="UP001374803">
    <property type="component" value="Chromosome"/>
</dbReference>
<reference evidence="1" key="1">
    <citation type="submission" date="2021-12" db="EMBL/GenBank/DDBJ databases">
        <title>Discovery of the Pendulisporaceae a myxobacterial family with distinct sporulation behavior and unique specialized metabolism.</title>
        <authorList>
            <person name="Garcia R."/>
            <person name="Popoff A."/>
            <person name="Bader C.D."/>
            <person name="Loehr J."/>
            <person name="Walesch S."/>
            <person name="Walt C."/>
            <person name="Boldt J."/>
            <person name="Bunk B."/>
            <person name="Haeckl F.J.F.P.J."/>
            <person name="Gunesch A.P."/>
            <person name="Birkelbach J."/>
            <person name="Nuebel U."/>
            <person name="Pietschmann T."/>
            <person name="Bach T."/>
            <person name="Mueller R."/>
        </authorList>
    </citation>
    <scope>NUCLEOTIDE SEQUENCE</scope>
    <source>
        <strain evidence="1">MSr11367</strain>
    </source>
</reference>
<gene>
    <name evidence="1" type="ORF">LVJ94_02555</name>
</gene>
<keyword evidence="2" id="KW-1185">Reference proteome</keyword>
<dbReference type="SUPFAM" id="SSF50969">
    <property type="entry name" value="YVTN repeat-like/Quinoprotein amine dehydrogenase"/>
    <property type="match status" value="1"/>
</dbReference>
<sequence length="339" mass="35346">MAMAIGACGAVLGDVPEGQLREDAGPLDSGIADAADGAVAAEEICFVPNADILDLAVDATYLYWLRAPPSGGKEFAVESCSKNGGGVQLLFSLQSKPEALALSDKYVFWTINVGGYPFEGTWRVSKQGGEPLPTRPLVGIGGAGPVAIANDNLVTGTHGGVISINSPDTGEVRNAPQGLGNVTSLAASGTTLFYTNETDGKIMKAVIGSQSAAESFEAASAEKPSLLYFDSDTLHWAVTTSNGTTIRSKCNGDDCETRNILVQRGDFQAFAVRNGAMYWTVNEGNTGAVYRCSDMSSCQGQSASLWKGNAQVSRIAVDDSHIYAAARRDTGGCIVKAAR</sequence>